<dbReference type="InterPro" id="IPR032710">
    <property type="entry name" value="NTF2-like_dom_sf"/>
</dbReference>
<reference evidence="6 7" key="1">
    <citation type="submission" date="2018-12" db="EMBL/GenBank/DDBJ databases">
        <title>Croceicoccus ponticola sp. nov., a lipolytic bacterium isolated from seawater.</title>
        <authorList>
            <person name="Yoon J.-H."/>
        </authorList>
    </citation>
    <scope>NUCLEOTIDE SEQUENCE [LARGE SCALE GENOMIC DNA]</scope>
    <source>
        <strain evidence="6 7">GM-16</strain>
    </source>
</reference>
<dbReference type="AlphaFoldDB" id="A0A437GX52"/>
<comment type="subcellular location">
    <subcellularLocation>
        <location evidence="1">Membrane</location>
    </subcellularLocation>
</comment>
<keyword evidence="4" id="KW-0472">Membrane</keyword>
<dbReference type="NCBIfam" id="NF033779">
    <property type="entry name" value="Tim44_TimA_adap"/>
    <property type="match status" value="1"/>
</dbReference>
<proteinExistence type="inferred from homology"/>
<gene>
    <name evidence="6" type="ORF">EKN06_08510</name>
</gene>
<sequence>MIVEIVILAMIAAFLGLRLYAVLGRRAEHEEETLMGHLPRAADPRQPATERAGDQGAARVVDAGSVMDRALVGVPTGAHRALREIAAADRRFTPAAFVEGAKAAYGMILEAFWKGDKETLNHLCDDDVYASFAAAIDAREAAGETVENRLIRINEAEITSADYDSPMARITVRFAGDIAALTKDKDGNMIAGSLDDAVESQDVWTFSRKVTAMRPDWLLDETDQG</sequence>
<dbReference type="SMART" id="SM00978">
    <property type="entry name" value="Tim44"/>
    <property type="match status" value="1"/>
</dbReference>
<dbReference type="GO" id="GO:0030150">
    <property type="term" value="P:protein import into mitochondrial matrix"/>
    <property type="evidence" value="ECO:0007669"/>
    <property type="project" value="TreeGrafter"/>
</dbReference>
<dbReference type="InterPro" id="IPR039544">
    <property type="entry name" value="Tim44-like"/>
</dbReference>
<dbReference type="PIRSF" id="PIRSF031890">
    <property type="entry name" value="UCP031890_transporter_Tim44"/>
    <property type="match status" value="1"/>
</dbReference>
<dbReference type="InterPro" id="IPR007379">
    <property type="entry name" value="Tim44-like_dom"/>
</dbReference>
<keyword evidence="3" id="KW-0809">Transit peptide</keyword>
<dbReference type="GO" id="GO:0051087">
    <property type="term" value="F:protein-folding chaperone binding"/>
    <property type="evidence" value="ECO:0007669"/>
    <property type="project" value="TreeGrafter"/>
</dbReference>
<evidence type="ECO:0000256" key="4">
    <source>
        <dbReference type="ARBA" id="ARBA00023136"/>
    </source>
</evidence>
<dbReference type="PANTHER" id="PTHR10721">
    <property type="entry name" value="MITOCHONDRIAL IMPORT INNER MEMBRANE TRANSLOCASE SUBUNIT TIM44"/>
    <property type="match status" value="1"/>
</dbReference>
<dbReference type="InterPro" id="IPR016985">
    <property type="entry name" value="UCP031890_Tim44-rel"/>
</dbReference>
<evidence type="ECO:0000256" key="3">
    <source>
        <dbReference type="ARBA" id="ARBA00022946"/>
    </source>
</evidence>
<evidence type="ECO:0000259" key="5">
    <source>
        <dbReference type="SMART" id="SM00978"/>
    </source>
</evidence>
<feature type="domain" description="Tim44-like" evidence="5">
    <location>
        <begin position="78"/>
        <end position="224"/>
    </location>
</feature>
<name>A0A437GX52_9SPHN</name>
<accession>A0A437GX52</accession>
<evidence type="ECO:0000313" key="6">
    <source>
        <dbReference type="EMBL" id="RVQ66978.1"/>
    </source>
</evidence>
<keyword evidence="7" id="KW-1185">Reference proteome</keyword>
<evidence type="ECO:0000256" key="2">
    <source>
        <dbReference type="ARBA" id="ARBA00009597"/>
    </source>
</evidence>
<dbReference type="Pfam" id="PF04280">
    <property type="entry name" value="Tim44"/>
    <property type="match status" value="1"/>
</dbReference>
<organism evidence="6 7">
    <name type="scientific">Croceicoccus ponticola</name>
    <dbReference type="NCBI Taxonomy" id="2217664"/>
    <lineage>
        <taxon>Bacteria</taxon>
        <taxon>Pseudomonadati</taxon>
        <taxon>Pseudomonadota</taxon>
        <taxon>Alphaproteobacteria</taxon>
        <taxon>Sphingomonadales</taxon>
        <taxon>Erythrobacteraceae</taxon>
        <taxon>Croceicoccus</taxon>
    </lineage>
</organism>
<dbReference type="OrthoDB" id="9798618at2"/>
<dbReference type="SUPFAM" id="SSF54427">
    <property type="entry name" value="NTF2-like"/>
    <property type="match status" value="1"/>
</dbReference>
<dbReference type="EMBL" id="RXOL01000003">
    <property type="protein sequence ID" value="RVQ66978.1"/>
    <property type="molecule type" value="Genomic_DNA"/>
</dbReference>
<comment type="similarity">
    <text evidence="2">Belongs to the Tim44 family.</text>
</comment>
<dbReference type="GO" id="GO:0016020">
    <property type="term" value="C:membrane"/>
    <property type="evidence" value="ECO:0007669"/>
    <property type="project" value="UniProtKB-SubCell"/>
</dbReference>
<dbReference type="PANTHER" id="PTHR10721:SF1">
    <property type="entry name" value="MITOCHONDRIAL IMPORT INNER MEMBRANE TRANSLOCASE SUBUNIT TIM44"/>
    <property type="match status" value="1"/>
</dbReference>
<dbReference type="RefSeq" id="WP_127612491.1">
    <property type="nucleotide sequence ID" value="NZ_RXOL01000003.1"/>
</dbReference>
<dbReference type="Proteomes" id="UP000283003">
    <property type="component" value="Unassembled WGS sequence"/>
</dbReference>
<evidence type="ECO:0000313" key="7">
    <source>
        <dbReference type="Proteomes" id="UP000283003"/>
    </source>
</evidence>
<protein>
    <submittedName>
        <fullName evidence="6">Tim44 domain-containing protein</fullName>
    </submittedName>
</protein>
<evidence type="ECO:0000256" key="1">
    <source>
        <dbReference type="ARBA" id="ARBA00004370"/>
    </source>
</evidence>
<comment type="caution">
    <text evidence="6">The sequence shown here is derived from an EMBL/GenBank/DDBJ whole genome shotgun (WGS) entry which is preliminary data.</text>
</comment>
<dbReference type="Gene3D" id="3.10.450.240">
    <property type="match status" value="1"/>
</dbReference>